<dbReference type="Proteomes" id="UP001602245">
    <property type="component" value="Unassembled WGS sequence"/>
</dbReference>
<name>A0ABW6W6Y2_9ACTN</name>
<dbReference type="RefSeq" id="WP_084698875.1">
    <property type="nucleotide sequence ID" value="NZ_JBIAZU010000001.1"/>
</dbReference>
<gene>
    <name evidence="2" type="ORF">ACFY35_06520</name>
</gene>
<dbReference type="InterPro" id="IPR001845">
    <property type="entry name" value="HTH_ArsR_DNA-bd_dom"/>
</dbReference>
<accession>A0ABW6W6Y2</accession>
<keyword evidence="3" id="KW-1185">Reference proteome</keyword>
<dbReference type="SMART" id="SM00418">
    <property type="entry name" value="HTH_ARSR"/>
    <property type="match status" value="1"/>
</dbReference>
<reference evidence="2 3" key="1">
    <citation type="submission" date="2024-10" db="EMBL/GenBank/DDBJ databases">
        <title>The Natural Products Discovery Center: Release of the First 8490 Sequenced Strains for Exploring Actinobacteria Biosynthetic Diversity.</title>
        <authorList>
            <person name="Kalkreuter E."/>
            <person name="Kautsar S.A."/>
            <person name="Yang D."/>
            <person name="Bader C.D."/>
            <person name="Teijaro C.N."/>
            <person name="Fluegel L."/>
            <person name="Davis C.M."/>
            <person name="Simpson J.R."/>
            <person name="Lauterbach L."/>
            <person name="Steele A.D."/>
            <person name="Gui C."/>
            <person name="Meng S."/>
            <person name="Li G."/>
            <person name="Viehrig K."/>
            <person name="Ye F."/>
            <person name="Su P."/>
            <person name="Kiefer A.F."/>
            <person name="Nichols A."/>
            <person name="Cepeda A.J."/>
            <person name="Yan W."/>
            <person name="Fan B."/>
            <person name="Jiang Y."/>
            <person name="Adhikari A."/>
            <person name="Zheng C.-J."/>
            <person name="Schuster L."/>
            <person name="Cowan T.M."/>
            <person name="Smanski M.J."/>
            <person name="Chevrette M.G."/>
            <person name="De Carvalho L.P.S."/>
            <person name="Shen B."/>
        </authorList>
    </citation>
    <scope>NUCLEOTIDE SEQUENCE [LARGE SCALE GENOMIC DNA]</scope>
    <source>
        <strain evidence="2 3">NPDC000087</strain>
    </source>
</reference>
<proteinExistence type="predicted"/>
<evidence type="ECO:0000259" key="1">
    <source>
        <dbReference type="SMART" id="SM00418"/>
    </source>
</evidence>
<protein>
    <submittedName>
        <fullName evidence="2">Helix-turn-helix transcriptional regulator</fullName>
    </submittedName>
</protein>
<evidence type="ECO:0000313" key="3">
    <source>
        <dbReference type="Proteomes" id="UP001602245"/>
    </source>
</evidence>
<evidence type="ECO:0000313" key="2">
    <source>
        <dbReference type="EMBL" id="MFF5289070.1"/>
    </source>
</evidence>
<dbReference type="CDD" id="cd00090">
    <property type="entry name" value="HTH_ARSR"/>
    <property type="match status" value="1"/>
</dbReference>
<feature type="domain" description="HTH arsR-type" evidence="1">
    <location>
        <begin position="11"/>
        <end position="96"/>
    </location>
</feature>
<organism evidence="2 3">
    <name type="scientific">Paractinoplanes globisporus</name>
    <dbReference type="NCBI Taxonomy" id="113565"/>
    <lineage>
        <taxon>Bacteria</taxon>
        <taxon>Bacillati</taxon>
        <taxon>Actinomycetota</taxon>
        <taxon>Actinomycetes</taxon>
        <taxon>Micromonosporales</taxon>
        <taxon>Micromonosporaceae</taxon>
        <taxon>Paractinoplanes</taxon>
    </lineage>
</organism>
<dbReference type="InterPro" id="IPR036388">
    <property type="entry name" value="WH-like_DNA-bd_sf"/>
</dbReference>
<dbReference type="EMBL" id="JBIAZU010000001">
    <property type="protein sequence ID" value="MFF5289070.1"/>
    <property type="molecule type" value="Genomic_DNA"/>
</dbReference>
<dbReference type="Gene3D" id="1.10.10.10">
    <property type="entry name" value="Winged helix-like DNA-binding domain superfamily/Winged helix DNA-binding domain"/>
    <property type="match status" value="1"/>
</dbReference>
<dbReference type="SUPFAM" id="SSF46785">
    <property type="entry name" value="Winged helix' DNA-binding domain"/>
    <property type="match status" value="1"/>
</dbReference>
<dbReference type="Pfam" id="PF12840">
    <property type="entry name" value="HTH_20"/>
    <property type="match status" value="1"/>
</dbReference>
<sequence length="244" mass="25806">MNEDRAGERSQTHGALAVASRLRLLDALRASERPLDVRELAAACGLHITTVRFHLDVLTDAGLVISQAGRSGTRGRPRRLYLPAGHGAGGSSGYELLSEILAAHWAGDGDERARRAERAGWDWAGPPESRPAATAATLAEAAVHVNAVFAELGFDPDLVRDGDSLEIRLHSCPFRAVAAAHSDVVCSVHLGLLRRTLADIDAPPAAVSLKPFVEPHLCLAQIAPATAPIPARRILPPPGVEAQP</sequence>
<dbReference type="InterPro" id="IPR036390">
    <property type="entry name" value="WH_DNA-bd_sf"/>
</dbReference>
<dbReference type="InterPro" id="IPR011991">
    <property type="entry name" value="ArsR-like_HTH"/>
</dbReference>
<comment type="caution">
    <text evidence="2">The sequence shown here is derived from an EMBL/GenBank/DDBJ whole genome shotgun (WGS) entry which is preliminary data.</text>
</comment>